<dbReference type="RefSeq" id="WP_307424816.1">
    <property type="nucleotide sequence ID" value="NZ_JAUSVK010000001.1"/>
</dbReference>
<organism evidence="6 7">
    <name type="scientific">Labrys monachus</name>
    <dbReference type="NCBI Taxonomy" id="217067"/>
    <lineage>
        <taxon>Bacteria</taxon>
        <taxon>Pseudomonadati</taxon>
        <taxon>Pseudomonadota</taxon>
        <taxon>Alphaproteobacteria</taxon>
        <taxon>Hyphomicrobiales</taxon>
        <taxon>Xanthobacteraceae</taxon>
        <taxon>Labrys</taxon>
    </lineage>
</organism>
<evidence type="ECO:0000256" key="1">
    <source>
        <dbReference type="ARBA" id="ARBA00001974"/>
    </source>
</evidence>
<dbReference type="InterPro" id="IPR017741">
    <property type="entry name" value="FAD-dependent_OxRdtase_HpnW"/>
</dbReference>
<dbReference type="InterPro" id="IPR036188">
    <property type="entry name" value="FAD/NAD-bd_sf"/>
</dbReference>
<dbReference type="SUPFAM" id="SSF51905">
    <property type="entry name" value="FAD/NAD(P)-binding domain"/>
    <property type="match status" value="1"/>
</dbReference>
<feature type="domain" description="FAD dependent oxidoreductase" evidence="5">
    <location>
        <begin position="9"/>
        <end position="373"/>
    </location>
</feature>
<gene>
    <name evidence="6" type="ORF">J3R73_001635</name>
</gene>
<comment type="similarity">
    <text evidence="2">Belongs to the DadA oxidoreductase family.</text>
</comment>
<dbReference type="Proteomes" id="UP001237448">
    <property type="component" value="Unassembled WGS sequence"/>
</dbReference>
<dbReference type="InterPro" id="IPR006076">
    <property type="entry name" value="FAD-dep_OxRdtase"/>
</dbReference>
<dbReference type="EMBL" id="JAUSVK010000001">
    <property type="protein sequence ID" value="MDQ0391843.1"/>
    <property type="molecule type" value="Genomic_DNA"/>
</dbReference>
<proteinExistence type="inferred from homology"/>
<dbReference type="Gene3D" id="3.50.50.60">
    <property type="entry name" value="FAD/NAD(P)-binding domain"/>
    <property type="match status" value="1"/>
</dbReference>
<name>A0ABU0FB46_9HYPH</name>
<sequence length="384" mass="40992">MSASARSFDLAVVGAGICGLAHALAAARRGKRVVVFDRDAQANGASIRNFGFITITGQQAGACWARAMRSREVWSEVAEAARIPVLQRGLLTVARRPEARRVIEDFLATEMGAECRLVEPAGLADYGAGLRAGRFAGALYSPHEMRVESREAIPQLAAWLAERHGVVFHYQTAVHAAAPPRLETSAGAFEAGAVVVCPGDDFRTLHPERIAAYGLRRCLLHMMRLAPAAFDPALPAVMSDLGMVRYLGYAELPAAAALARRLEAEQAAHLDNGVHLIVVRSADGSLVVGDSHHYAATPPPFAPTRVDDLILDEYAEVFDGPLPPVVERWTGTYASAADRLMLVDRPSDALRIVLITSGTGASTSFAIAEEVIDELYGSAHGVPA</sequence>
<evidence type="ECO:0000313" key="6">
    <source>
        <dbReference type="EMBL" id="MDQ0391843.1"/>
    </source>
</evidence>
<dbReference type="PANTHER" id="PTHR13847:SF286">
    <property type="entry name" value="D-AMINO ACID DEHYDROGENASE"/>
    <property type="match status" value="1"/>
</dbReference>
<comment type="caution">
    <text evidence="6">The sequence shown here is derived from an EMBL/GenBank/DDBJ whole genome shotgun (WGS) entry which is preliminary data.</text>
</comment>
<dbReference type="PANTHER" id="PTHR13847">
    <property type="entry name" value="SARCOSINE DEHYDROGENASE-RELATED"/>
    <property type="match status" value="1"/>
</dbReference>
<reference evidence="6 7" key="1">
    <citation type="submission" date="2023-07" db="EMBL/GenBank/DDBJ databases">
        <title>Genomic Encyclopedia of Type Strains, Phase IV (KMG-IV): sequencing the most valuable type-strain genomes for metagenomic binning, comparative biology and taxonomic classification.</title>
        <authorList>
            <person name="Goeker M."/>
        </authorList>
    </citation>
    <scope>NUCLEOTIDE SEQUENCE [LARGE SCALE GENOMIC DNA]</scope>
    <source>
        <strain evidence="6 7">DSM 5896</strain>
    </source>
</reference>
<evidence type="ECO:0000256" key="4">
    <source>
        <dbReference type="ARBA" id="ARBA00023002"/>
    </source>
</evidence>
<keyword evidence="7" id="KW-1185">Reference proteome</keyword>
<keyword evidence="3" id="KW-0285">Flavoprotein</keyword>
<evidence type="ECO:0000256" key="3">
    <source>
        <dbReference type="ARBA" id="ARBA00022630"/>
    </source>
</evidence>
<dbReference type="Gene3D" id="3.30.9.10">
    <property type="entry name" value="D-Amino Acid Oxidase, subunit A, domain 2"/>
    <property type="match status" value="1"/>
</dbReference>
<keyword evidence="4" id="KW-0560">Oxidoreductase</keyword>
<protein>
    <submittedName>
        <fullName evidence="6">FAD dependent oxidoreductase TIGR03364</fullName>
    </submittedName>
</protein>
<evidence type="ECO:0000256" key="2">
    <source>
        <dbReference type="ARBA" id="ARBA00009410"/>
    </source>
</evidence>
<dbReference type="Pfam" id="PF01266">
    <property type="entry name" value="DAO"/>
    <property type="match status" value="1"/>
</dbReference>
<comment type="cofactor">
    <cofactor evidence="1">
        <name>FAD</name>
        <dbReference type="ChEBI" id="CHEBI:57692"/>
    </cofactor>
</comment>
<dbReference type="NCBIfam" id="TIGR03364">
    <property type="entry name" value="HpnW_proposed"/>
    <property type="match status" value="1"/>
</dbReference>
<evidence type="ECO:0000313" key="7">
    <source>
        <dbReference type="Proteomes" id="UP001237448"/>
    </source>
</evidence>
<accession>A0ABU0FB46</accession>
<evidence type="ECO:0000259" key="5">
    <source>
        <dbReference type="Pfam" id="PF01266"/>
    </source>
</evidence>